<sequence>MTSPPTQTWPGTSADKALPTPAPSTSTPKSSIEIFNTLNQLKNLEVMFEVLSQFDKISKSKKTGAEKFSELSRLLNLVIRTFELHCVAN</sequence>
<organism evidence="2 3">
    <name type="scientific">Trichonephila clavata</name>
    <name type="common">Joro spider</name>
    <name type="synonym">Nephila clavata</name>
    <dbReference type="NCBI Taxonomy" id="2740835"/>
    <lineage>
        <taxon>Eukaryota</taxon>
        <taxon>Metazoa</taxon>
        <taxon>Ecdysozoa</taxon>
        <taxon>Arthropoda</taxon>
        <taxon>Chelicerata</taxon>
        <taxon>Arachnida</taxon>
        <taxon>Araneae</taxon>
        <taxon>Araneomorphae</taxon>
        <taxon>Entelegynae</taxon>
        <taxon>Araneoidea</taxon>
        <taxon>Nephilidae</taxon>
        <taxon>Trichonephila</taxon>
    </lineage>
</organism>
<dbReference type="AlphaFoldDB" id="A0A8X6I4T6"/>
<feature type="compositionally biased region" description="Polar residues" evidence="1">
    <location>
        <begin position="1"/>
        <end position="11"/>
    </location>
</feature>
<evidence type="ECO:0000256" key="1">
    <source>
        <dbReference type="SAM" id="MobiDB-lite"/>
    </source>
</evidence>
<dbReference type="EMBL" id="BMAO01014951">
    <property type="protein sequence ID" value="GFQ98214.1"/>
    <property type="molecule type" value="Genomic_DNA"/>
</dbReference>
<feature type="region of interest" description="Disordered" evidence="1">
    <location>
        <begin position="1"/>
        <end position="29"/>
    </location>
</feature>
<proteinExistence type="predicted"/>
<keyword evidence="3" id="KW-1185">Reference proteome</keyword>
<dbReference type="Proteomes" id="UP000887116">
    <property type="component" value="Unassembled WGS sequence"/>
</dbReference>
<reference evidence="2" key="1">
    <citation type="submission" date="2020-07" db="EMBL/GenBank/DDBJ databases">
        <title>Multicomponent nature underlies the extraordinary mechanical properties of spider dragline silk.</title>
        <authorList>
            <person name="Kono N."/>
            <person name="Nakamura H."/>
            <person name="Mori M."/>
            <person name="Yoshida Y."/>
            <person name="Ohtoshi R."/>
            <person name="Malay A.D."/>
            <person name="Moran D.A.P."/>
            <person name="Tomita M."/>
            <person name="Numata K."/>
            <person name="Arakawa K."/>
        </authorList>
    </citation>
    <scope>NUCLEOTIDE SEQUENCE</scope>
</reference>
<evidence type="ECO:0000313" key="2">
    <source>
        <dbReference type="EMBL" id="GFQ98214.1"/>
    </source>
</evidence>
<protein>
    <submittedName>
        <fullName evidence="2">Uncharacterized protein</fullName>
    </submittedName>
</protein>
<evidence type="ECO:0000313" key="3">
    <source>
        <dbReference type="Proteomes" id="UP000887116"/>
    </source>
</evidence>
<gene>
    <name evidence="2" type="ORF">TNCT_462491</name>
</gene>
<comment type="caution">
    <text evidence="2">The sequence shown here is derived from an EMBL/GenBank/DDBJ whole genome shotgun (WGS) entry which is preliminary data.</text>
</comment>
<accession>A0A8X6I4T6</accession>
<name>A0A8X6I4T6_TRICU</name>